<evidence type="ECO:0000256" key="4">
    <source>
        <dbReference type="SAM" id="Coils"/>
    </source>
</evidence>
<dbReference type="InterPro" id="IPR027417">
    <property type="entry name" value="P-loop_NTPase"/>
</dbReference>
<feature type="non-terminal residue" evidence="7">
    <location>
        <position position="1"/>
    </location>
</feature>
<gene>
    <name evidence="7" type="ORF">METZ01_LOCUS70057</name>
</gene>
<dbReference type="SMART" id="SM00533">
    <property type="entry name" value="MUTSd"/>
    <property type="match status" value="1"/>
</dbReference>
<keyword evidence="3" id="KW-0238">DNA-binding</keyword>
<dbReference type="EMBL" id="UINC01004836">
    <property type="protein sequence ID" value="SVA17203.1"/>
    <property type="molecule type" value="Genomic_DNA"/>
</dbReference>
<keyword evidence="4" id="KW-0175">Coiled coil</keyword>
<dbReference type="GO" id="GO:0004519">
    <property type="term" value="F:endonuclease activity"/>
    <property type="evidence" value="ECO:0007669"/>
    <property type="project" value="InterPro"/>
</dbReference>
<feature type="domain" description="DNA mismatch repair proteins mutS family" evidence="6">
    <location>
        <begin position="321"/>
        <end position="423"/>
    </location>
</feature>
<dbReference type="InterPro" id="IPR000432">
    <property type="entry name" value="DNA_mismatch_repair_MutS_C"/>
</dbReference>
<dbReference type="GO" id="GO:0005524">
    <property type="term" value="F:ATP binding"/>
    <property type="evidence" value="ECO:0007669"/>
    <property type="project" value="UniProtKB-KW"/>
</dbReference>
<dbReference type="PANTHER" id="PTHR48466">
    <property type="entry name" value="OS10G0509000 PROTEIN-RELATED"/>
    <property type="match status" value="1"/>
</dbReference>
<evidence type="ECO:0000313" key="7">
    <source>
        <dbReference type="EMBL" id="SVA17203.1"/>
    </source>
</evidence>
<keyword evidence="2" id="KW-0067">ATP-binding</keyword>
<dbReference type="AlphaFoldDB" id="A0A381TT38"/>
<protein>
    <recommendedName>
        <fullName evidence="8">DNA mismatch repair proteins mutS family domain-containing protein</fullName>
    </recommendedName>
</protein>
<evidence type="ECO:0000256" key="2">
    <source>
        <dbReference type="ARBA" id="ARBA00022840"/>
    </source>
</evidence>
<dbReference type="GO" id="GO:0140664">
    <property type="term" value="F:ATP-dependent DNA damage sensor activity"/>
    <property type="evidence" value="ECO:0007669"/>
    <property type="project" value="InterPro"/>
</dbReference>
<name>A0A381TT38_9ZZZZ</name>
<dbReference type="Pfam" id="PF00488">
    <property type="entry name" value="MutS_V"/>
    <property type="match status" value="1"/>
</dbReference>
<evidence type="ECO:0008006" key="8">
    <source>
        <dbReference type="Google" id="ProtNLM"/>
    </source>
</evidence>
<dbReference type="GO" id="GO:0030983">
    <property type="term" value="F:mismatched DNA binding"/>
    <property type="evidence" value="ECO:0007669"/>
    <property type="project" value="InterPro"/>
</dbReference>
<dbReference type="GO" id="GO:0006298">
    <property type="term" value="P:mismatch repair"/>
    <property type="evidence" value="ECO:0007669"/>
    <property type="project" value="InterPro"/>
</dbReference>
<dbReference type="GO" id="GO:0045910">
    <property type="term" value="P:negative regulation of DNA recombination"/>
    <property type="evidence" value="ECO:0007669"/>
    <property type="project" value="InterPro"/>
</dbReference>
<dbReference type="SMART" id="SM00534">
    <property type="entry name" value="MUTSac"/>
    <property type="match status" value="1"/>
</dbReference>
<accession>A0A381TT38</accession>
<dbReference type="SUPFAM" id="SSF48334">
    <property type="entry name" value="DNA repair protein MutS, domain III"/>
    <property type="match status" value="1"/>
</dbReference>
<dbReference type="Gene3D" id="1.10.1420.10">
    <property type="match status" value="2"/>
</dbReference>
<organism evidence="7">
    <name type="scientific">marine metagenome</name>
    <dbReference type="NCBI Taxonomy" id="408172"/>
    <lineage>
        <taxon>unclassified sequences</taxon>
        <taxon>metagenomes</taxon>
        <taxon>ecological metagenomes</taxon>
    </lineage>
</organism>
<dbReference type="Gene3D" id="3.40.50.300">
    <property type="entry name" value="P-loop containing nucleotide triphosphate hydrolases"/>
    <property type="match status" value="1"/>
</dbReference>
<feature type="domain" description="DNA mismatch repair protein MutS core" evidence="5">
    <location>
        <begin position="4"/>
        <end position="306"/>
    </location>
</feature>
<reference evidence="7" key="1">
    <citation type="submission" date="2018-05" db="EMBL/GenBank/DDBJ databases">
        <authorList>
            <person name="Lanie J.A."/>
            <person name="Ng W.-L."/>
            <person name="Kazmierczak K.M."/>
            <person name="Andrzejewski T.M."/>
            <person name="Davidsen T.M."/>
            <person name="Wayne K.J."/>
            <person name="Tettelin H."/>
            <person name="Glass J.I."/>
            <person name="Rusch D."/>
            <person name="Podicherti R."/>
            <person name="Tsui H.-C.T."/>
            <person name="Winkler M.E."/>
        </authorList>
    </citation>
    <scope>NUCLEOTIDE SEQUENCE</scope>
</reference>
<evidence type="ECO:0000256" key="3">
    <source>
        <dbReference type="ARBA" id="ARBA00023125"/>
    </source>
</evidence>
<evidence type="ECO:0000259" key="6">
    <source>
        <dbReference type="SMART" id="SM00534"/>
    </source>
</evidence>
<dbReference type="InterPro" id="IPR045076">
    <property type="entry name" value="MutS"/>
</dbReference>
<dbReference type="NCBIfam" id="TIGR01069">
    <property type="entry name" value="mutS2"/>
    <property type="match status" value="1"/>
</dbReference>
<dbReference type="SUPFAM" id="SSF52540">
    <property type="entry name" value="P-loop containing nucleoside triphosphate hydrolases"/>
    <property type="match status" value="1"/>
</dbReference>
<dbReference type="PANTHER" id="PTHR48466:SF2">
    <property type="entry name" value="OS10G0509000 PROTEIN"/>
    <property type="match status" value="1"/>
</dbReference>
<dbReference type="GO" id="GO:0016887">
    <property type="term" value="F:ATP hydrolysis activity"/>
    <property type="evidence" value="ECO:0007669"/>
    <property type="project" value="InterPro"/>
</dbReference>
<feature type="coiled-coil region" evidence="4">
    <location>
        <begin position="142"/>
        <end position="169"/>
    </location>
</feature>
<evidence type="ECO:0000256" key="1">
    <source>
        <dbReference type="ARBA" id="ARBA00022741"/>
    </source>
</evidence>
<evidence type="ECO:0000259" key="5">
    <source>
        <dbReference type="SMART" id="SM00533"/>
    </source>
</evidence>
<feature type="non-terminal residue" evidence="7">
    <location>
        <position position="423"/>
    </location>
</feature>
<dbReference type="InterPro" id="IPR036187">
    <property type="entry name" value="DNA_mismatch_repair_MutS_sf"/>
</dbReference>
<proteinExistence type="predicted"/>
<dbReference type="InterPro" id="IPR007696">
    <property type="entry name" value="DNA_mismatch_repair_MutS_core"/>
</dbReference>
<sequence>MKLLGWERITTALANHTSSPYTHNFCLHLKPETDFKTAEKRLDETTEMMALLDSLESFPMDRFEDINPIFKDVDEQHMINTGQCLVIMKLLRLCRNLCKNLEKINAFPNIQHWLSQLDPLKEFLADLVRCIDDEGNIKENATPELKQALRETETARNKLEEKIHKLFSNSKIKEALQDSYITERQERKVIPIRAEFKSKVDGIVHDMSGTGQTLFIEPASIVPLNNQLKMARLKVAQEKALVLQSLAIQTNQHKEPLKKNMEGLATLDLIYAKARLAKSMDAVKCPMNLESKMLLKEARNPELILDAEKVVPNTIEWEESTKVVIISGPNTGGKTVTLKTLGLLSLMVRSGLFLPVQKNSHIPFFKEIYSDIGDDQNIQLKLSTFSGHLEKIIRIIDNATSGSLVLLDELGIATDPNEGAALA</sequence>
<dbReference type="InterPro" id="IPR005747">
    <property type="entry name" value="MutS2"/>
</dbReference>
<keyword evidence="1" id="KW-0547">Nucleotide-binding</keyword>